<proteinExistence type="predicted"/>
<evidence type="ECO:0000256" key="1">
    <source>
        <dbReference type="SAM" id="Phobius"/>
    </source>
</evidence>
<comment type="caution">
    <text evidence="2">The sequence shown here is derived from an EMBL/GenBank/DDBJ whole genome shotgun (WGS) entry which is preliminary data.</text>
</comment>
<feature type="transmembrane region" description="Helical" evidence="1">
    <location>
        <begin position="185"/>
        <end position="202"/>
    </location>
</feature>
<feature type="transmembrane region" description="Helical" evidence="1">
    <location>
        <begin position="53"/>
        <end position="76"/>
    </location>
</feature>
<organism evidence="2 3">
    <name type="scientific">Colwellia psychrerythraea</name>
    <name type="common">Vibrio psychroerythus</name>
    <dbReference type="NCBI Taxonomy" id="28229"/>
    <lineage>
        <taxon>Bacteria</taxon>
        <taxon>Pseudomonadati</taxon>
        <taxon>Pseudomonadota</taxon>
        <taxon>Gammaproteobacteria</taxon>
        <taxon>Alteromonadales</taxon>
        <taxon>Colwelliaceae</taxon>
        <taxon>Colwellia</taxon>
    </lineage>
</organism>
<protein>
    <submittedName>
        <fullName evidence="2">Uncharacterized protein</fullName>
    </submittedName>
</protein>
<name>A0A099KZ50_COLPS</name>
<feature type="transmembrane region" description="Helical" evidence="1">
    <location>
        <begin position="108"/>
        <end position="126"/>
    </location>
</feature>
<dbReference type="EMBL" id="JQEC01000014">
    <property type="protein sequence ID" value="KGJ95876.1"/>
    <property type="molecule type" value="Genomic_DNA"/>
</dbReference>
<feature type="transmembrane region" description="Helical" evidence="1">
    <location>
        <begin position="14"/>
        <end position="33"/>
    </location>
</feature>
<dbReference type="PATRIC" id="fig|28229.3.peg.1393"/>
<keyword evidence="1" id="KW-0812">Transmembrane</keyword>
<evidence type="ECO:0000313" key="2">
    <source>
        <dbReference type="EMBL" id="KGJ95876.1"/>
    </source>
</evidence>
<dbReference type="AlphaFoldDB" id="A0A099KZ50"/>
<keyword evidence="1" id="KW-1133">Transmembrane helix</keyword>
<evidence type="ECO:0000313" key="3">
    <source>
        <dbReference type="Proteomes" id="UP000029868"/>
    </source>
</evidence>
<dbReference type="Proteomes" id="UP000029868">
    <property type="component" value="Unassembled WGS sequence"/>
</dbReference>
<reference evidence="2 3" key="1">
    <citation type="submission" date="2014-08" db="EMBL/GenBank/DDBJ databases">
        <title>Genomic and Phenotypic Diversity of Colwellia psychrerythraea strains from Disparate Marine Basins.</title>
        <authorList>
            <person name="Techtmann S.M."/>
            <person name="Stelling S.C."/>
            <person name="Utturkar S.M."/>
            <person name="Alshibli N."/>
            <person name="Harris A."/>
            <person name="Brown S.D."/>
            <person name="Hazen T.C."/>
        </authorList>
    </citation>
    <scope>NUCLEOTIDE SEQUENCE [LARGE SCALE GENOMIC DNA]</scope>
    <source>
        <strain evidence="2 3">GAB14E</strain>
    </source>
</reference>
<keyword evidence="1" id="KW-0472">Membrane</keyword>
<accession>A0A099KZ50</accession>
<gene>
    <name evidence="2" type="ORF">GAB14E_1788</name>
</gene>
<sequence>MDTNDDPIVKANKAWKIIGITTLTIAVGFYLYVQGSHYGTLTSLSKKTSPYAASVYGQLVLIPLCAFFYAYTFHILNLNYHKKRLLRIPSLYELHLPSDNSLMKKARIMTALLIFIVPLFSLGHCYQKSLKGTIYLKESCTDNKCTTRWSAGTTESLTKFSKFSEIFNDGNKYRFDGQITYFPGWQPWTALIFIMAVVRLWYRALSVLLKKANKIQY</sequence>